<keyword evidence="6" id="KW-1015">Disulfide bond</keyword>
<dbReference type="InterPro" id="IPR013098">
    <property type="entry name" value="Ig_I-set"/>
</dbReference>
<evidence type="ECO:0000256" key="5">
    <source>
        <dbReference type="ARBA" id="ARBA00023136"/>
    </source>
</evidence>
<feature type="signal peptide" evidence="9">
    <location>
        <begin position="1"/>
        <end position="22"/>
    </location>
</feature>
<dbReference type="GO" id="GO:0008046">
    <property type="term" value="F:axon guidance receptor activity"/>
    <property type="evidence" value="ECO:0007669"/>
    <property type="project" value="TreeGrafter"/>
</dbReference>
<dbReference type="InterPro" id="IPR003598">
    <property type="entry name" value="Ig_sub2"/>
</dbReference>
<dbReference type="InterPro" id="IPR036179">
    <property type="entry name" value="Ig-like_dom_sf"/>
</dbReference>
<comment type="subcellular location">
    <subcellularLocation>
        <location evidence="1">Cell membrane</location>
    </subcellularLocation>
</comment>
<dbReference type="Pfam" id="PF13927">
    <property type="entry name" value="Ig_3"/>
    <property type="match status" value="2"/>
</dbReference>
<dbReference type="PROSITE" id="PS50835">
    <property type="entry name" value="IG_LIKE"/>
    <property type="match status" value="3"/>
</dbReference>
<feature type="domain" description="Ig-like" evidence="10">
    <location>
        <begin position="225"/>
        <end position="325"/>
    </location>
</feature>
<evidence type="ECO:0000256" key="1">
    <source>
        <dbReference type="ARBA" id="ARBA00004236"/>
    </source>
</evidence>
<evidence type="ECO:0000256" key="6">
    <source>
        <dbReference type="ARBA" id="ARBA00023157"/>
    </source>
</evidence>
<feature type="domain" description="Ig-like" evidence="10">
    <location>
        <begin position="23"/>
        <end position="113"/>
    </location>
</feature>
<proteinExistence type="predicted"/>
<dbReference type="GO" id="GO:0043025">
    <property type="term" value="C:neuronal cell body"/>
    <property type="evidence" value="ECO:0007669"/>
    <property type="project" value="TreeGrafter"/>
</dbReference>
<evidence type="ECO:0000256" key="7">
    <source>
        <dbReference type="ARBA" id="ARBA00023180"/>
    </source>
</evidence>
<dbReference type="InterPro" id="IPR003599">
    <property type="entry name" value="Ig_sub"/>
</dbReference>
<feature type="domain" description="Ig-like" evidence="10">
    <location>
        <begin position="132"/>
        <end position="220"/>
    </location>
</feature>
<evidence type="ECO:0000256" key="9">
    <source>
        <dbReference type="SAM" id="SignalP"/>
    </source>
</evidence>
<reference evidence="11 12" key="1">
    <citation type="submission" date="2019-08" db="EMBL/GenBank/DDBJ databases">
        <authorList>
            <person name="Alioto T."/>
            <person name="Alioto T."/>
            <person name="Gomez Garrido J."/>
        </authorList>
    </citation>
    <scope>NUCLEOTIDE SEQUENCE [LARGE SCALE GENOMIC DNA]</scope>
</reference>
<evidence type="ECO:0000256" key="4">
    <source>
        <dbReference type="ARBA" id="ARBA00022737"/>
    </source>
</evidence>
<keyword evidence="8" id="KW-0393">Immunoglobulin domain</keyword>
<keyword evidence="5" id="KW-0472">Membrane</keyword>
<dbReference type="Gene3D" id="2.60.40.10">
    <property type="entry name" value="Immunoglobulins"/>
    <property type="match status" value="3"/>
</dbReference>
<dbReference type="GO" id="GO:0005886">
    <property type="term" value="C:plasma membrane"/>
    <property type="evidence" value="ECO:0007669"/>
    <property type="project" value="UniProtKB-SubCell"/>
</dbReference>
<dbReference type="InterPro" id="IPR007110">
    <property type="entry name" value="Ig-like_dom"/>
</dbReference>
<dbReference type="SMART" id="SM00408">
    <property type="entry name" value="IGc2"/>
    <property type="match status" value="3"/>
</dbReference>
<evidence type="ECO:0000313" key="11">
    <source>
        <dbReference type="EMBL" id="VVC36862.1"/>
    </source>
</evidence>
<dbReference type="SUPFAM" id="SSF48726">
    <property type="entry name" value="Immunoglobulin"/>
    <property type="match status" value="3"/>
</dbReference>
<keyword evidence="3 9" id="KW-0732">Signal</keyword>
<dbReference type="Pfam" id="PF07679">
    <property type="entry name" value="I-set"/>
    <property type="match status" value="1"/>
</dbReference>
<dbReference type="OrthoDB" id="10010359at2759"/>
<dbReference type="AlphaFoldDB" id="A0A5E4N2T9"/>
<organism evidence="11 12">
    <name type="scientific">Cinara cedri</name>
    <dbReference type="NCBI Taxonomy" id="506608"/>
    <lineage>
        <taxon>Eukaryota</taxon>
        <taxon>Metazoa</taxon>
        <taxon>Ecdysozoa</taxon>
        <taxon>Arthropoda</taxon>
        <taxon>Hexapoda</taxon>
        <taxon>Insecta</taxon>
        <taxon>Pterygota</taxon>
        <taxon>Neoptera</taxon>
        <taxon>Paraneoptera</taxon>
        <taxon>Hemiptera</taxon>
        <taxon>Sternorrhyncha</taxon>
        <taxon>Aphidomorpha</taxon>
        <taxon>Aphidoidea</taxon>
        <taxon>Aphididae</taxon>
        <taxon>Lachninae</taxon>
        <taxon>Cinara</taxon>
    </lineage>
</organism>
<accession>A0A5E4N2T9</accession>
<keyword evidence="12" id="KW-1185">Reference proteome</keyword>
<dbReference type="GO" id="GO:0030424">
    <property type="term" value="C:axon"/>
    <property type="evidence" value="ECO:0007669"/>
    <property type="project" value="TreeGrafter"/>
</dbReference>
<dbReference type="PANTHER" id="PTHR45080">
    <property type="entry name" value="CONTACTIN 5"/>
    <property type="match status" value="1"/>
</dbReference>
<dbReference type="SMART" id="SM00409">
    <property type="entry name" value="IG"/>
    <property type="match status" value="3"/>
</dbReference>
<keyword evidence="2" id="KW-1003">Cell membrane</keyword>
<protein>
    <submittedName>
        <fullName evidence="11">Immunoglobulin subtype,Immunoglobulin-like domain,Immunoglobulin-like fold,Immunoglobulin subtype</fullName>
    </submittedName>
</protein>
<dbReference type="GO" id="GO:0050808">
    <property type="term" value="P:synapse organization"/>
    <property type="evidence" value="ECO:0007669"/>
    <property type="project" value="TreeGrafter"/>
</dbReference>
<sequence length="326" mass="36191">MENITVVLLGLLVCVIEIVCHAPEITYVNKSIIRNIGEMAQFSCCIIGNYNNVPVCWFKLNTAKMIEPLMLSNSGNLNIPSARFTIQANDNCYNLTIRDIQEIDDGVYQCAIQIDLHTRSSADIMLKVKRIPVILYNSTKSVFVTEGEPVSLECYAEGYPNPKIFWKRTNAEILPAPYVGSIYRGNILQIKQVNRKDRGTYSCIADNGIGRGARHSVAVHVQCAPSITIPRPKLVEAFGKNINLECHVDAFPTPAIMWFKNGNQIYENHNSYSISERVMTDEITAGILSFVITADIHGDKYGDYICKAINGLGTAEAVIKVVPVSI</sequence>
<gene>
    <name evidence="11" type="ORF">CINCED_3A022515</name>
</gene>
<dbReference type="GO" id="GO:0007156">
    <property type="term" value="P:homophilic cell adhesion via plasma membrane adhesion molecules"/>
    <property type="evidence" value="ECO:0007669"/>
    <property type="project" value="TreeGrafter"/>
</dbReference>
<evidence type="ECO:0000313" key="12">
    <source>
        <dbReference type="Proteomes" id="UP000325440"/>
    </source>
</evidence>
<keyword evidence="7" id="KW-0325">Glycoprotein</keyword>
<dbReference type="FunFam" id="2.60.40.10:FF:000328">
    <property type="entry name" value="CLUMA_CG000981, isoform A"/>
    <property type="match status" value="1"/>
</dbReference>
<evidence type="ECO:0000259" key="10">
    <source>
        <dbReference type="PROSITE" id="PS50835"/>
    </source>
</evidence>
<dbReference type="InterPro" id="IPR013783">
    <property type="entry name" value="Ig-like_fold"/>
</dbReference>
<evidence type="ECO:0000256" key="8">
    <source>
        <dbReference type="ARBA" id="ARBA00023319"/>
    </source>
</evidence>
<dbReference type="PANTHER" id="PTHR45080:SF33">
    <property type="entry name" value="IG-LIKE DOMAIN-CONTAINING PROTEIN"/>
    <property type="match status" value="1"/>
</dbReference>
<dbReference type="EMBL" id="CABPRJ010001438">
    <property type="protein sequence ID" value="VVC36862.1"/>
    <property type="molecule type" value="Genomic_DNA"/>
</dbReference>
<keyword evidence="4" id="KW-0677">Repeat</keyword>
<dbReference type="Proteomes" id="UP000325440">
    <property type="component" value="Unassembled WGS sequence"/>
</dbReference>
<name>A0A5E4N2T9_9HEMI</name>
<evidence type="ECO:0000256" key="3">
    <source>
        <dbReference type="ARBA" id="ARBA00022729"/>
    </source>
</evidence>
<dbReference type="InterPro" id="IPR050958">
    <property type="entry name" value="Cell_Adh-Cytoskel_Orgn"/>
</dbReference>
<feature type="chain" id="PRO_5022832734" evidence="9">
    <location>
        <begin position="23"/>
        <end position="326"/>
    </location>
</feature>
<evidence type="ECO:0000256" key="2">
    <source>
        <dbReference type="ARBA" id="ARBA00022475"/>
    </source>
</evidence>